<dbReference type="STRING" id="380248.SAMN05216251_10855"/>
<gene>
    <name evidence="6" type="ORF">SAMN05216251_10855</name>
</gene>
<dbReference type="AlphaFoldDB" id="A0A1I2FVL5"/>
<dbReference type="PROSITE" id="PS50931">
    <property type="entry name" value="HTH_LYSR"/>
    <property type="match status" value="1"/>
</dbReference>
<dbReference type="OrthoDB" id="79118at2"/>
<dbReference type="InterPro" id="IPR036388">
    <property type="entry name" value="WH-like_DNA-bd_sf"/>
</dbReference>
<dbReference type="InterPro" id="IPR000847">
    <property type="entry name" value="LysR_HTH_N"/>
</dbReference>
<dbReference type="GO" id="GO:0032993">
    <property type="term" value="C:protein-DNA complex"/>
    <property type="evidence" value="ECO:0007669"/>
    <property type="project" value="TreeGrafter"/>
</dbReference>
<evidence type="ECO:0000256" key="3">
    <source>
        <dbReference type="ARBA" id="ARBA00023125"/>
    </source>
</evidence>
<dbReference type="RefSeq" id="WP_093714060.1">
    <property type="nucleotide sequence ID" value="NZ_FONG01000008.1"/>
</dbReference>
<feature type="domain" description="HTH lysR-type" evidence="5">
    <location>
        <begin position="1"/>
        <end position="58"/>
    </location>
</feature>
<evidence type="ECO:0000313" key="6">
    <source>
        <dbReference type="EMBL" id="SFF08481.1"/>
    </source>
</evidence>
<evidence type="ECO:0000313" key="7">
    <source>
        <dbReference type="Proteomes" id="UP000199323"/>
    </source>
</evidence>
<dbReference type="PANTHER" id="PTHR30346:SF0">
    <property type="entry name" value="HCA OPERON TRANSCRIPTIONAL ACTIVATOR HCAR"/>
    <property type="match status" value="1"/>
</dbReference>
<dbReference type="PANTHER" id="PTHR30346">
    <property type="entry name" value="TRANSCRIPTIONAL DUAL REGULATOR HCAR-RELATED"/>
    <property type="match status" value="1"/>
</dbReference>
<sequence length="311" mass="34134">MERHEIETFLALYEELHFGRTADRLGLSGGRVSQIVKTIERRIGAELFVRTSRRVEPTELGRGLYHDLHPHHLAILEAVARARRAARGDRRTLTLGYHGAYMGRIAHRAATLLADARPDLDLRLTEVRLGDFVEPLRTGQADALLAPLPVEEPDIAVGPVVRRTATYAALAAGDPLARRETLSLEDLADRRFPAPPGSVPAYLWDHHLPRTSPSGRPIPRTGSGFATYAEMLAMVAEGTVVTVGDSQLPDYYGRPDVVYRLLTDAPPLTHGLVHRRGTDGEDHRALARAVVEAAARLELEDSADMKDGVPA</sequence>
<keyword evidence="7" id="KW-1185">Reference proteome</keyword>
<name>A0A1I2FVL5_9ACTN</name>
<evidence type="ECO:0000256" key="1">
    <source>
        <dbReference type="ARBA" id="ARBA00009437"/>
    </source>
</evidence>
<keyword evidence="3 6" id="KW-0238">DNA-binding</keyword>
<dbReference type="InterPro" id="IPR036390">
    <property type="entry name" value="WH_DNA-bd_sf"/>
</dbReference>
<dbReference type="Proteomes" id="UP000199323">
    <property type="component" value="Unassembled WGS sequence"/>
</dbReference>
<evidence type="ECO:0000256" key="4">
    <source>
        <dbReference type="ARBA" id="ARBA00023163"/>
    </source>
</evidence>
<dbReference type="Gene3D" id="3.40.190.10">
    <property type="entry name" value="Periplasmic binding protein-like II"/>
    <property type="match status" value="2"/>
</dbReference>
<dbReference type="SUPFAM" id="SSF53850">
    <property type="entry name" value="Periplasmic binding protein-like II"/>
    <property type="match status" value="1"/>
</dbReference>
<reference evidence="6 7" key="1">
    <citation type="submission" date="2016-10" db="EMBL/GenBank/DDBJ databases">
        <authorList>
            <person name="de Groot N.N."/>
        </authorList>
    </citation>
    <scope>NUCLEOTIDE SEQUENCE [LARGE SCALE GENOMIC DNA]</scope>
    <source>
        <strain evidence="6 7">CGMCC 4.3510</strain>
    </source>
</reference>
<dbReference type="Pfam" id="PF03466">
    <property type="entry name" value="LysR_substrate"/>
    <property type="match status" value="1"/>
</dbReference>
<keyword evidence="4" id="KW-0804">Transcription</keyword>
<dbReference type="EMBL" id="FONG01000008">
    <property type="protein sequence ID" value="SFF08481.1"/>
    <property type="molecule type" value="Genomic_DNA"/>
</dbReference>
<dbReference type="Gene3D" id="1.10.10.10">
    <property type="entry name" value="Winged helix-like DNA-binding domain superfamily/Winged helix DNA-binding domain"/>
    <property type="match status" value="1"/>
</dbReference>
<protein>
    <submittedName>
        <fullName evidence="6">DNA-binding transcriptional regulator, LysR family</fullName>
    </submittedName>
</protein>
<dbReference type="SUPFAM" id="SSF46785">
    <property type="entry name" value="Winged helix' DNA-binding domain"/>
    <property type="match status" value="1"/>
</dbReference>
<evidence type="ECO:0000259" key="5">
    <source>
        <dbReference type="PROSITE" id="PS50931"/>
    </source>
</evidence>
<dbReference type="GO" id="GO:0003677">
    <property type="term" value="F:DNA binding"/>
    <property type="evidence" value="ECO:0007669"/>
    <property type="project" value="UniProtKB-KW"/>
</dbReference>
<accession>A0A1I2FVL5</accession>
<keyword evidence="2" id="KW-0805">Transcription regulation</keyword>
<comment type="similarity">
    <text evidence="1">Belongs to the LysR transcriptional regulatory family.</text>
</comment>
<dbReference type="GO" id="GO:0003700">
    <property type="term" value="F:DNA-binding transcription factor activity"/>
    <property type="evidence" value="ECO:0007669"/>
    <property type="project" value="InterPro"/>
</dbReference>
<evidence type="ECO:0000256" key="2">
    <source>
        <dbReference type="ARBA" id="ARBA00023015"/>
    </source>
</evidence>
<proteinExistence type="inferred from homology"/>
<dbReference type="InterPro" id="IPR005119">
    <property type="entry name" value="LysR_subst-bd"/>
</dbReference>
<organism evidence="6 7">
    <name type="scientific">Actinacidiphila alni</name>
    <dbReference type="NCBI Taxonomy" id="380248"/>
    <lineage>
        <taxon>Bacteria</taxon>
        <taxon>Bacillati</taxon>
        <taxon>Actinomycetota</taxon>
        <taxon>Actinomycetes</taxon>
        <taxon>Kitasatosporales</taxon>
        <taxon>Streptomycetaceae</taxon>
        <taxon>Actinacidiphila</taxon>
    </lineage>
</organism>
<dbReference type="Pfam" id="PF00126">
    <property type="entry name" value="HTH_1"/>
    <property type="match status" value="1"/>
</dbReference>